<dbReference type="PANTHER" id="PTHR38418:SF2">
    <property type="entry name" value="SUGAR ISOMERASE, KPSF_GUTQ (AFU_ORTHOLOGUE AFUA_6G08860)"/>
    <property type="match status" value="1"/>
</dbReference>
<dbReference type="Gene3D" id="3.40.50.10490">
    <property type="entry name" value="Glucose-6-phosphate isomerase like protein, domain 1"/>
    <property type="match status" value="1"/>
</dbReference>
<proteinExistence type="predicted"/>
<keyword evidence="3" id="KW-0413">Isomerase</keyword>
<name>A0A4V6DHF4_9PEZI</name>
<accession>A0A4V6DHF4</accession>
<dbReference type="InterPro" id="IPR035474">
    <property type="entry name" value="SIS_Kpsf"/>
</dbReference>
<gene>
    <name evidence="3" type="ORF">CTA1_11179</name>
</gene>
<dbReference type="Proteomes" id="UP000310108">
    <property type="component" value="Unassembled WGS sequence"/>
</dbReference>
<reference evidence="3 4" key="1">
    <citation type="journal article" date="2019" name="PLoS ONE">
        <title>Comparative genome analysis indicates high evolutionary potential of pathogenicity genes in Colletotrichum tanaceti.</title>
        <authorList>
            <person name="Lelwala R.V."/>
            <person name="Korhonen P.K."/>
            <person name="Young N.D."/>
            <person name="Scott J.B."/>
            <person name="Ades P.A."/>
            <person name="Gasser R.B."/>
            <person name="Taylor P.W.J."/>
        </authorList>
    </citation>
    <scope>NUCLEOTIDE SEQUENCE [LARGE SCALE GENOMIC DNA]</scope>
    <source>
        <strain evidence="3">BRIP57314</strain>
    </source>
</reference>
<comment type="caution">
    <text evidence="3">The sequence shown here is derived from an EMBL/GenBank/DDBJ whole genome shotgun (WGS) entry which is preliminary data.</text>
</comment>
<dbReference type="GO" id="GO:0016853">
    <property type="term" value="F:isomerase activity"/>
    <property type="evidence" value="ECO:0007669"/>
    <property type="project" value="UniProtKB-KW"/>
</dbReference>
<evidence type="ECO:0000256" key="1">
    <source>
        <dbReference type="SAM" id="MobiDB-lite"/>
    </source>
</evidence>
<dbReference type="SUPFAM" id="SSF53697">
    <property type="entry name" value="SIS domain"/>
    <property type="match status" value="1"/>
</dbReference>
<keyword evidence="4" id="KW-1185">Reference proteome</keyword>
<organism evidence="3 4">
    <name type="scientific">Colletotrichum tanaceti</name>
    <dbReference type="NCBI Taxonomy" id="1306861"/>
    <lineage>
        <taxon>Eukaryota</taxon>
        <taxon>Fungi</taxon>
        <taxon>Dikarya</taxon>
        <taxon>Ascomycota</taxon>
        <taxon>Pezizomycotina</taxon>
        <taxon>Sordariomycetes</taxon>
        <taxon>Hypocreomycetidae</taxon>
        <taxon>Glomerellales</taxon>
        <taxon>Glomerellaceae</taxon>
        <taxon>Colletotrichum</taxon>
        <taxon>Colletotrichum destructivum species complex</taxon>
    </lineage>
</organism>
<evidence type="ECO:0000313" key="3">
    <source>
        <dbReference type="EMBL" id="TKW49846.1"/>
    </source>
</evidence>
<feature type="region of interest" description="Disordered" evidence="1">
    <location>
        <begin position="52"/>
        <end position="77"/>
    </location>
</feature>
<dbReference type="AlphaFoldDB" id="A0A4V6DHF4"/>
<evidence type="ECO:0000313" key="4">
    <source>
        <dbReference type="Proteomes" id="UP000310108"/>
    </source>
</evidence>
<dbReference type="EMBL" id="PJEX01000471">
    <property type="protein sequence ID" value="TKW49846.1"/>
    <property type="molecule type" value="Genomic_DNA"/>
</dbReference>
<dbReference type="Pfam" id="PF01380">
    <property type="entry name" value="SIS"/>
    <property type="match status" value="1"/>
</dbReference>
<sequence length="290" mass="31093">MVPPRSGSAMGMRTRGPVELNINLSKTYEMRGPKSPLKSPLLSPMLKSPMLLSPMPRSPLRDVTHEERGGGGGGRASYEDRLEGALHVLRTEANALAALTQLYASERVCRDGFHRAVEALVRHRDHRGKVVFIGVGKSGWIAKKLTATFSSLGLPAVFLHPTEALHGDLGVVGDHDTLVMITFSGRTPELLLLLPHLSRKCPLVLLTAPTSMDTCEIARHRPDLILLPAPIPVAEKETFGVSAPTTSTTMAIAVGDALAYVASKEMYPSVSAVFAKNHPGGAIGQAFKTK</sequence>
<dbReference type="GO" id="GO:0097367">
    <property type="term" value="F:carbohydrate derivative binding"/>
    <property type="evidence" value="ECO:0007669"/>
    <property type="project" value="InterPro"/>
</dbReference>
<feature type="compositionally biased region" description="Basic and acidic residues" evidence="1">
    <location>
        <begin position="59"/>
        <end position="69"/>
    </location>
</feature>
<dbReference type="InterPro" id="IPR001347">
    <property type="entry name" value="SIS_dom"/>
</dbReference>
<dbReference type="GO" id="GO:1901135">
    <property type="term" value="P:carbohydrate derivative metabolic process"/>
    <property type="evidence" value="ECO:0007669"/>
    <property type="project" value="InterPro"/>
</dbReference>
<dbReference type="InterPro" id="IPR046348">
    <property type="entry name" value="SIS_dom_sf"/>
</dbReference>
<dbReference type="PROSITE" id="PS51464">
    <property type="entry name" value="SIS"/>
    <property type="match status" value="1"/>
</dbReference>
<protein>
    <submittedName>
        <fullName evidence="3">Putative phosphosugar isomerase</fullName>
    </submittedName>
</protein>
<feature type="domain" description="SIS" evidence="2">
    <location>
        <begin position="116"/>
        <end position="268"/>
    </location>
</feature>
<dbReference type="CDD" id="cd05014">
    <property type="entry name" value="SIS_Kpsf"/>
    <property type="match status" value="1"/>
</dbReference>
<dbReference type="STRING" id="1306861.A0A4V6DHF4"/>
<evidence type="ECO:0000259" key="2">
    <source>
        <dbReference type="PROSITE" id="PS51464"/>
    </source>
</evidence>
<dbReference type="PANTHER" id="PTHR38418">
    <property type="entry name" value="SUGAR ISOMERASE, KPSF/GUTQ (AFU_ORTHOLOGUE AFUA_6G08860)"/>
    <property type="match status" value="1"/>
</dbReference>